<gene>
    <name evidence="11" type="ORF">OL599_13045</name>
</gene>
<accession>A0AA42CEN3</accession>
<reference evidence="11" key="2">
    <citation type="submission" date="2022-10" db="EMBL/GenBank/DDBJ databases">
        <authorList>
            <person name="Trinh H.N."/>
        </authorList>
    </citation>
    <scope>NUCLEOTIDE SEQUENCE</scope>
    <source>
        <strain evidence="11">RN2-1</strain>
    </source>
</reference>
<dbReference type="RefSeq" id="WP_264714220.1">
    <property type="nucleotide sequence ID" value="NZ_JAPDNT010000009.1"/>
</dbReference>
<feature type="transmembrane region" description="Helical" evidence="9">
    <location>
        <begin position="14"/>
        <end position="42"/>
    </location>
</feature>
<evidence type="ECO:0000256" key="5">
    <source>
        <dbReference type="ARBA" id="ARBA00022692"/>
    </source>
</evidence>
<dbReference type="EMBL" id="JAPDNT010000009">
    <property type="protein sequence ID" value="MCW3475504.1"/>
    <property type="molecule type" value="Genomic_DNA"/>
</dbReference>
<dbReference type="InterPro" id="IPR043429">
    <property type="entry name" value="ArtM/GltK/GlnP/TcyL/YhdX-like"/>
</dbReference>
<dbReference type="Proteomes" id="UP001165679">
    <property type="component" value="Unassembled WGS sequence"/>
</dbReference>
<dbReference type="InterPro" id="IPR000515">
    <property type="entry name" value="MetI-like"/>
</dbReference>
<name>A0AA42CEN3_9PROT</name>
<keyword evidence="3 9" id="KW-0813">Transport</keyword>
<comment type="caution">
    <text evidence="11">The sequence shown here is derived from an EMBL/GenBank/DDBJ whole genome shotgun (WGS) entry which is preliminary data.</text>
</comment>
<evidence type="ECO:0000256" key="6">
    <source>
        <dbReference type="ARBA" id="ARBA00022970"/>
    </source>
</evidence>
<feature type="transmembrane region" description="Helical" evidence="9">
    <location>
        <begin position="182"/>
        <end position="205"/>
    </location>
</feature>
<dbReference type="GO" id="GO:0006865">
    <property type="term" value="P:amino acid transport"/>
    <property type="evidence" value="ECO:0007669"/>
    <property type="project" value="UniProtKB-KW"/>
</dbReference>
<feature type="domain" description="ABC transmembrane type-1" evidence="10">
    <location>
        <begin position="18"/>
        <end position="206"/>
    </location>
</feature>
<keyword evidence="8 9" id="KW-0472">Membrane</keyword>
<keyword evidence="4" id="KW-1003">Cell membrane</keyword>
<dbReference type="InterPro" id="IPR035906">
    <property type="entry name" value="MetI-like_sf"/>
</dbReference>
<dbReference type="CDD" id="cd06261">
    <property type="entry name" value="TM_PBP2"/>
    <property type="match status" value="1"/>
</dbReference>
<proteinExistence type="inferred from homology"/>
<dbReference type="Gene3D" id="1.10.3720.10">
    <property type="entry name" value="MetI-like"/>
    <property type="match status" value="1"/>
</dbReference>
<organism evidence="11 12">
    <name type="scientific">Limobrevibacterium gyesilva</name>
    <dbReference type="NCBI Taxonomy" id="2991712"/>
    <lineage>
        <taxon>Bacteria</taxon>
        <taxon>Pseudomonadati</taxon>
        <taxon>Pseudomonadota</taxon>
        <taxon>Alphaproteobacteria</taxon>
        <taxon>Acetobacterales</taxon>
        <taxon>Acetobacteraceae</taxon>
        <taxon>Limobrevibacterium</taxon>
    </lineage>
</organism>
<dbReference type="PANTHER" id="PTHR30614:SF0">
    <property type="entry name" value="L-CYSTINE TRANSPORT SYSTEM PERMEASE PROTEIN TCYL"/>
    <property type="match status" value="1"/>
</dbReference>
<dbReference type="InterPro" id="IPR010065">
    <property type="entry name" value="AA_ABC_transptr_permease_3TM"/>
</dbReference>
<evidence type="ECO:0000256" key="7">
    <source>
        <dbReference type="ARBA" id="ARBA00022989"/>
    </source>
</evidence>
<evidence type="ECO:0000256" key="9">
    <source>
        <dbReference type="RuleBase" id="RU363032"/>
    </source>
</evidence>
<dbReference type="PANTHER" id="PTHR30614">
    <property type="entry name" value="MEMBRANE COMPONENT OF AMINO ACID ABC TRANSPORTER"/>
    <property type="match status" value="1"/>
</dbReference>
<keyword evidence="12" id="KW-1185">Reference proteome</keyword>
<dbReference type="GO" id="GO:0043190">
    <property type="term" value="C:ATP-binding cassette (ABC) transporter complex"/>
    <property type="evidence" value="ECO:0007669"/>
    <property type="project" value="InterPro"/>
</dbReference>
<dbReference type="GO" id="GO:0022857">
    <property type="term" value="F:transmembrane transporter activity"/>
    <property type="evidence" value="ECO:0007669"/>
    <property type="project" value="InterPro"/>
</dbReference>
<reference evidence="11" key="1">
    <citation type="submission" date="2022-09" db="EMBL/GenBank/DDBJ databases">
        <title>Rhodovastum sp. nov. RN2-1 isolated from soil in Seongnam, South Korea.</title>
        <authorList>
            <person name="Le N.T."/>
        </authorList>
    </citation>
    <scope>NUCLEOTIDE SEQUENCE</scope>
    <source>
        <strain evidence="11">RN2-1</strain>
    </source>
</reference>
<dbReference type="AlphaFoldDB" id="A0AA42CEN3"/>
<keyword evidence="5 9" id="KW-0812">Transmembrane</keyword>
<keyword evidence="6" id="KW-0029">Amino-acid transport</keyword>
<evidence type="ECO:0000256" key="3">
    <source>
        <dbReference type="ARBA" id="ARBA00022448"/>
    </source>
</evidence>
<evidence type="ECO:0000313" key="12">
    <source>
        <dbReference type="Proteomes" id="UP001165679"/>
    </source>
</evidence>
<comment type="subcellular location">
    <subcellularLocation>
        <location evidence="1">Cell inner membrane</location>
        <topology evidence="1">Multi-pass membrane protein</topology>
    </subcellularLocation>
    <subcellularLocation>
        <location evidence="9">Cell membrane</location>
        <topology evidence="9">Multi-pass membrane protein</topology>
    </subcellularLocation>
</comment>
<sequence>MNAWLTVWDLLPTLLFGAVTTVQVTAGGFVVATLIGLLCAVLQRFRWRLLRSAIAIYVDVFRAIPVLTQLFIIYFGLTEIGIRLDPIPAAIVGFGINGGAYLTEVFRAGIESVHQGQMEAAQMLGMTRLAALRIVILPQAMRVVLPPLGNFAIGLLKDTALASAVAAPELMFRARTLVDKTFLATQIFVTAAAIYLAMSLPLGYLTRRAEARLSRGRQ</sequence>
<dbReference type="PROSITE" id="PS50928">
    <property type="entry name" value="ABC_TM1"/>
    <property type="match status" value="1"/>
</dbReference>
<evidence type="ECO:0000256" key="2">
    <source>
        <dbReference type="ARBA" id="ARBA00010072"/>
    </source>
</evidence>
<protein>
    <submittedName>
        <fullName evidence="11">Amino acid ABC transporter permease</fullName>
    </submittedName>
</protein>
<evidence type="ECO:0000256" key="8">
    <source>
        <dbReference type="ARBA" id="ARBA00023136"/>
    </source>
</evidence>
<evidence type="ECO:0000259" key="10">
    <source>
        <dbReference type="PROSITE" id="PS50928"/>
    </source>
</evidence>
<dbReference type="SUPFAM" id="SSF161098">
    <property type="entry name" value="MetI-like"/>
    <property type="match status" value="1"/>
</dbReference>
<dbReference type="Pfam" id="PF00528">
    <property type="entry name" value="BPD_transp_1"/>
    <property type="match status" value="1"/>
</dbReference>
<keyword evidence="7 9" id="KW-1133">Transmembrane helix</keyword>
<feature type="transmembrane region" description="Helical" evidence="9">
    <location>
        <begin position="54"/>
        <end position="77"/>
    </location>
</feature>
<comment type="similarity">
    <text evidence="2">Belongs to the binding-protein-dependent transport system permease family. HisMQ subfamily.</text>
</comment>
<dbReference type="NCBIfam" id="TIGR01726">
    <property type="entry name" value="HEQRo_perm_3TM"/>
    <property type="match status" value="1"/>
</dbReference>
<evidence type="ECO:0000256" key="1">
    <source>
        <dbReference type="ARBA" id="ARBA00004429"/>
    </source>
</evidence>
<evidence type="ECO:0000256" key="4">
    <source>
        <dbReference type="ARBA" id="ARBA00022475"/>
    </source>
</evidence>
<evidence type="ECO:0000313" key="11">
    <source>
        <dbReference type="EMBL" id="MCW3475504.1"/>
    </source>
</evidence>